<dbReference type="Pfam" id="PF04542">
    <property type="entry name" value="Sigma70_r2"/>
    <property type="match status" value="1"/>
</dbReference>
<comment type="similarity">
    <text evidence="1 6">Belongs to the sigma-70 factor family. ECF subfamily.</text>
</comment>
<dbReference type="Gene3D" id="1.10.10.10">
    <property type="entry name" value="Winged helix-like DNA-binding domain superfamily/Winged helix DNA-binding domain"/>
    <property type="match status" value="1"/>
</dbReference>
<dbReference type="EMBL" id="JASCXX010000015">
    <property type="protein sequence ID" value="MDI6450031.1"/>
    <property type="molecule type" value="Genomic_DNA"/>
</dbReference>
<reference evidence="9" key="1">
    <citation type="submission" date="2023-05" db="EMBL/GenBank/DDBJ databases">
        <title>Anaerotaeda fermentans gen. nov., sp. nov., a novel anaerobic planctomycete of the new family within the order Sedimentisphaerales isolated from Taman Peninsula, Russia.</title>
        <authorList>
            <person name="Khomyakova M.A."/>
            <person name="Merkel A.Y."/>
            <person name="Slobodkin A.I."/>
        </authorList>
    </citation>
    <scope>NUCLEOTIDE SEQUENCE</scope>
    <source>
        <strain evidence="9">M17dextr</strain>
    </source>
</reference>
<evidence type="ECO:0000256" key="4">
    <source>
        <dbReference type="ARBA" id="ARBA00023125"/>
    </source>
</evidence>
<sequence>MVPLRGRPTSDDDHCGLVQRLRHGDRAAAEILVEQYHERVYVFMRSMGHDRQTSEDLTQETFMQAWRHIGQLREDRALAAWLFRIAGNVSRLYWRRHRHAGPVNIDDVEPAQDEADGAQRAGDRELFAGLHHAVGRLPWKLRQAVVLHYMDQLTIAEAAEAAQVRQGTLKSRLNRALESLRKEIVRE</sequence>
<evidence type="ECO:0000313" key="9">
    <source>
        <dbReference type="EMBL" id="MDI6450031.1"/>
    </source>
</evidence>
<keyword evidence="4 6" id="KW-0238">DNA-binding</keyword>
<accession>A0AAW6U369</accession>
<dbReference type="GO" id="GO:0016987">
    <property type="term" value="F:sigma factor activity"/>
    <property type="evidence" value="ECO:0007669"/>
    <property type="project" value="UniProtKB-KW"/>
</dbReference>
<feature type="domain" description="RNA polymerase sigma factor 70 region 4 type 2" evidence="8">
    <location>
        <begin position="130"/>
        <end position="180"/>
    </location>
</feature>
<dbReference type="RefSeq" id="WP_349245439.1">
    <property type="nucleotide sequence ID" value="NZ_JASCXX010000015.1"/>
</dbReference>
<evidence type="ECO:0000256" key="3">
    <source>
        <dbReference type="ARBA" id="ARBA00023082"/>
    </source>
</evidence>
<dbReference type="Pfam" id="PF08281">
    <property type="entry name" value="Sigma70_r4_2"/>
    <property type="match status" value="1"/>
</dbReference>
<proteinExistence type="inferred from homology"/>
<name>A0AAW6U369_9BACT</name>
<dbReference type="PANTHER" id="PTHR43133:SF8">
    <property type="entry name" value="RNA POLYMERASE SIGMA FACTOR HI_1459-RELATED"/>
    <property type="match status" value="1"/>
</dbReference>
<dbReference type="InterPro" id="IPR013325">
    <property type="entry name" value="RNA_pol_sigma_r2"/>
</dbReference>
<dbReference type="Proteomes" id="UP001431776">
    <property type="component" value="Unassembled WGS sequence"/>
</dbReference>
<feature type="domain" description="RNA polymerase sigma-70 region 2" evidence="7">
    <location>
        <begin position="32"/>
        <end position="98"/>
    </location>
</feature>
<dbReference type="NCBIfam" id="TIGR02937">
    <property type="entry name" value="sigma70-ECF"/>
    <property type="match status" value="1"/>
</dbReference>
<gene>
    <name evidence="9" type="ORF">QJ522_13310</name>
</gene>
<dbReference type="InterPro" id="IPR036388">
    <property type="entry name" value="WH-like_DNA-bd_sf"/>
</dbReference>
<dbReference type="AlphaFoldDB" id="A0AAW6U369"/>
<keyword evidence="2 6" id="KW-0805">Transcription regulation</keyword>
<dbReference type="InterPro" id="IPR039425">
    <property type="entry name" value="RNA_pol_sigma-70-like"/>
</dbReference>
<comment type="caution">
    <text evidence="9">The sequence shown here is derived from an EMBL/GenBank/DDBJ whole genome shotgun (WGS) entry which is preliminary data.</text>
</comment>
<dbReference type="SUPFAM" id="SSF88946">
    <property type="entry name" value="Sigma2 domain of RNA polymerase sigma factors"/>
    <property type="match status" value="1"/>
</dbReference>
<dbReference type="InterPro" id="IPR013249">
    <property type="entry name" value="RNA_pol_sigma70_r4_t2"/>
</dbReference>
<keyword evidence="10" id="KW-1185">Reference proteome</keyword>
<organism evidence="9 10">
    <name type="scientific">Anaerobaca lacustris</name>
    <dbReference type="NCBI Taxonomy" id="3044600"/>
    <lineage>
        <taxon>Bacteria</taxon>
        <taxon>Pseudomonadati</taxon>
        <taxon>Planctomycetota</taxon>
        <taxon>Phycisphaerae</taxon>
        <taxon>Sedimentisphaerales</taxon>
        <taxon>Anaerobacaceae</taxon>
        <taxon>Anaerobaca</taxon>
    </lineage>
</organism>
<evidence type="ECO:0000259" key="8">
    <source>
        <dbReference type="Pfam" id="PF08281"/>
    </source>
</evidence>
<evidence type="ECO:0000256" key="2">
    <source>
        <dbReference type="ARBA" id="ARBA00023015"/>
    </source>
</evidence>
<dbReference type="InterPro" id="IPR007627">
    <property type="entry name" value="RNA_pol_sigma70_r2"/>
</dbReference>
<dbReference type="InterPro" id="IPR000838">
    <property type="entry name" value="RNA_pol_sigma70_ECF_CS"/>
</dbReference>
<evidence type="ECO:0000256" key="5">
    <source>
        <dbReference type="ARBA" id="ARBA00023163"/>
    </source>
</evidence>
<evidence type="ECO:0000256" key="6">
    <source>
        <dbReference type="RuleBase" id="RU000716"/>
    </source>
</evidence>
<protein>
    <recommendedName>
        <fullName evidence="6">RNA polymerase sigma factor</fullName>
    </recommendedName>
</protein>
<dbReference type="SUPFAM" id="SSF88659">
    <property type="entry name" value="Sigma3 and sigma4 domains of RNA polymerase sigma factors"/>
    <property type="match status" value="1"/>
</dbReference>
<dbReference type="PROSITE" id="PS01063">
    <property type="entry name" value="SIGMA70_ECF"/>
    <property type="match status" value="1"/>
</dbReference>
<dbReference type="GO" id="GO:0003677">
    <property type="term" value="F:DNA binding"/>
    <property type="evidence" value="ECO:0007669"/>
    <property type="project" value="UniProtKB-KW"/>
</dbReference>
<evidence type="ECO:0000259" key="7">
    <source>
        <dbReference type="Pfam" id="PF04542"/>
    </source>
</evidence>
<evidence type="ECO:0000256" key="1">
    <source>
        <dbReference type="ARBA" id="ARBA00010641"/>
    </source>
</evidence>
<keyword evidence="3 6" id="KW-0731">Sigma factor</keyword>
<dbReference type="GO" id="GO:0006352">
    <property type="term" value="P:DNA-templated transcription initiation"/>
    <property type="evidence" value="ECO:0007669"/>
    <property type="project" value="InterPro"/>
</dbReference>
<dbReference type="PANTHER" id="PTHR43133">
    <property type="entry name" value="RNA POLYMERASE ECF-TYPE SIGMA FACTO"/>
    <property type="match status" value="1"/>
</dbReference>
<dbReference type="InterPro" id="IPR014284">
    <property type="entry name" value="RNA_pol_sigma-70_dom"/>
</dbReference>
<keyword evidence="5 6" id="KW-0804">Transcription</keyword>
<dbReference type="InterPro" id="IPR013324">
    <property type="entry name" value="RNA_pol_sigma_r3/r4-like"/>
</dbReference>
<evidence type="ECO:0000313" key="10">
    <source>
        <dbReference type="Proteomes" id="UP001431776"/>
    </source>
</evidence>
<dbReference type="Gene3D" id="1.10.1740.10">
    <property type="match status" value="1"/>
</dbReference>